<dbReference type="InterPro" id="IPR043502">
    <property type="entry name" value="DNA/RNA_pol_sf"/>
</dbReference>
<dbReference type="AlphaFoldDB" id="A0A0D0D5Y8"/>
<evidence type="ECO:0000313" key="1">
    <source>
        <dbReference type="EMBL" id="KIK75464.1"/>
    </source>
</evidence>
<evidence type="ECO:0008006" key="3">
    <source>
        <dbReference type="Google" id="ProtNLM"/>
    </source>
</evidence>
<gene>
    <name evidence="1" type="ORF">PAXRUDRAFT_172791</name>
</gene>
<dbReference type="SUPFAM" id="SSF56672">
    <property type="entry name" value="DNA/RNA polymerases"/>
    <property type="match status" value="1"/>
</dbReference>
<reference evidence="2" key="2">
    <citation type="submission" date="2015-01" db="EMBL/GenBank/DDBJ databases">
        <title>Evolutionary Origins and Diversification of the Mycorrhizal Mutualists.</title>
        <authorList>
            <consortium name="DOE Joint Genome Institute"/>
            <consortium name="Mycorrhizal Genomics Consortium"/>
            <person name="Kohler A."/>
            <person name="Kuo A."/>
            <person name="Nagy L.G."/>
            <person name="Floudas D."/>
            <person name="Copeland A."/>
            <person name="Barry K.W."/>
            <person name="Cichocki N."/>
            <person name="Veneault-Fourrey C."/>
            <person name="LaButti K."/>
            <person name="Lindquist E.A."/>
            <person name="Lipzen A."/>
            <person name="Lundell T."/>
            <person name="Morin E."/>
            <person name="Murat C."/>
            <person name="Riley R."/>
            <person name="Ohm R."/>
            <person name="Sun H."/>
            <person name="Tunlid A."/>
            <person name="Henrissat B."/>
            <person name="Grigoriev I.V."/>
            <person name="Hibbett D.S."/>
            <person name="Martin F."/>
        </authorList>
    </citation>
    <scope>NUCLEOTIDE SEQUENCE [LARGE SCALE GENOMIC DNA]</scope>
    <source>
        <strain evidence="2">Ve08.2h10</strain>
    </source>
</reference>
<dbReference type="Proteomes" id="UP000054538">
    <property type="component" value="Unassembled WGS sequence"/>
</dbReference>
<name>A0A0D0D5Y8_9AGAM</name>
<evidence type="ECO:0000313" key="2">
    <source>
        <dbReference type="Proteomes" id="UP000054538"/>
    </source>
</evidence>
<sequence>MECLKDKIAKSPALCFILLQLGEDRKCYPNWFGSITLNEVGSHYSQARLRLFGLFCALHTVQVYTFRIANFTVELDAKYVKGMINNPDLQPNTTINRCIARILLFSFKLVHVPAEKHKGPDGLSHRPWADADPPILDDHEDWLDTFIPL</sequence>
<keyword evidence="2" id="KW-1185">Reference proteome</keyword>
<organism evidence="1 2">
    <name type="scientific">Paxillus rubicundulus Ve08.2h10</name>
    <dbReference type="NCBI Taxonomy" id="930991"/>
    <lineage>
        <taxon>Eukaryota</taxon>
        <taxon>Fungi</taxon>
        <taxon>Dikarya</taxon>
        <taxon>Basidiomycota</taxon>
        <taxon>Agaricomycotina</taxon>
        <taxon>Agaricomycetes</taxon>
        <taxon>Agaricomycetidae</taxon>
        <taxon>Boletales</taxon>
        <taxon>Paxilineae</taxon>
        <taxon>Paxillaceae</taxon>
        <taxon>Paxillus</taxon>
    </lineage>
</organism>
<accession>A0A0D0D5Y8</accession>
<reference evidence="1 2" key="1">
    <citation type="submission" date="2014-04" db="EMBL/GenBank/DDBJ databases">
        <authorList>
            <consortium name="DOE Joint Genome Institute"/>
            <person name="Kuo A."/>
            <person name="Kohler A."/>
            <person name="Jargeat P."/>
            <person name="Nagy L.G."/>
            <person name="Floudas D."/>
            <person name="Copeland A."/>
            <person name="Barry K.W."/>
            <person name="Cichocki N."/>
            <person name="Veneault-Fourrey C."/>
            <person name="LaButti K."/>
            <person name="Lindquist E.A."/>
            <person name="Lipzen A."/>
            <person name="Lundell T."/>
            <person name="Morin E."/>
            <person name="Murat C."/>
            <person name="Sun H."/>
            <person name="Tunlid A."/>
            <person name="Henrissat B."/>
            <person name="Grigoriev I.V."/>
            <person name="Hibbett D.S."/>
            <person name="Martin F."/>
            <person name="Nordberg H.P."/>
            <person name="Cantor M.N."/>
            <person name="Hua S.X."/>
        </authorList>
    </citation>
    <scope>NUCLEOTIDE SEQUENCE [LARGE SCALE GENOMIC DNA]</scope>
    <source>
        <strain evidence="1 2">Ve08.2h10</strain>
    </source>
</reference>
<dbReference type="OrthoDB" id="2691655at2759"/>
<dbReference type="EMBL" id="KN828094">
    <property type="protein sequence ID" value="KIK75464.1"/>
    <property type="molecule type" value="Genomic_DNA"/>
</dbReference>
<dbReference type="InParanoid" id="A0A0D0D5Y8"/>
<dbReference type="HOGENOM" id="CLU_1687207_0_0_1"/>
<protein>
    <recommendedName>
        <fullName evidence="3">Reverse transcriptase RNase H-like domain-containing protein</fullName>
    </recommendedName>
</protein>
<dbReference type="STRING" id="930991.A0A0D0D5Y8"/>
<proteinExistence type="predicted"/>